<evidence type="ECO:0000313" key="3">
    <source>
        <dbReference type="EMBL" id="PON65431.1"/>
    </source>
</evidence>
<evidence type="ECO:0000259" key="2">
    <source>
        <dbReference type="Pfam" id="PF12776"/>
    </source>
</evidence>
<dbReference type="Proteomes" id="UP000237105">
    <property type="component" value="Unassembled WGS sequence"/>
</dbReference>
<keyword evidence="1" id="KW-0812">Transmembrane</keyword>
<proteinExistence type="predicted"/>
<sequence length="159" mass="18643">MDLIFGVFGQKVMNIYHIDNDVHRIDNNDEAFVWTQRHEEIFIDLMEEEVIKGNRSTTTFSKPSWKYIQELFAQNKRGYSDLQLRNKSNQLKQKQNEFKTLLGETVTGQVSATDEVWDKLMRAIKSAKKFKKKNAPFMRSNVLSLVILQLLALMLILQM</sequence>
<protein>
    <submittedName>
        <fullName evidence="3">Myb/SANT-like domain containing protein</fullName>
    </submittedName>
</protein>
<evidence type="ECO:0000313" key="4">
    <source>
        <dbReference type="Proteomes" id="UP000237105"/>
    </source>
</evidence>
<feature type="domain" description="Myb/SANT-like" evidence="2">
    <location>
        <begin position="34"/>
        <end position="119"/>
    </location>
</feature>
<feature type="transmembrane region" description="Helical" evidence="1">
    <location>
        <begin position="137"/>
        <end position="157"/>
    </location>
</feature>
<dbReference type="AlphaFoldDB" id="A0A2P5CWN5"/>
<dbReference type="PANTHER" id="PTHR47584:SF14">
    <property type="entry name" value="L10-INTERACTING MYB DOMAIN-CONTAINING PROTEIN-LIKE"/>
    <property type="match status" value="1"/>
</dbReference>
<keyword evidence="4" id="KW-1185">Reference proteome</keyword>
<dbReference type="PANTHER" id="PTHR47584">
    <property type="match status" value="1"/>
</dbReference>
<name>A0A2P5CWN5_PARAD</name>
<keyword evidence="1" id="KW-0472">Membrane</keyword>
<organism evidence="3 4">
    <name type="scientific">Parasponia andersonii</name>
    <name type="common">Sponia andersonii</name>
    <dbReference type="NCBI Taxonomy" id="3476"/>
    <lineage>
        <taxon>Eukaryota</taxon>
        <taxon>Viridiplantae</taxon>
        <taxon>Streptophyta</taxon>
        <taxon>Embryophyta</taxon>
        <taxon>Tracheophyta</taxon>
        <taxon>Spermatophyta</taxon>
        <taxon>Magnoliopsida</taxon>
        <taxon>eudicotyledons</taxon>
        <taxon>Gunneridae</taxon>
        <taxon>Pentapetalae</taxon>
        <taxon>rosids</taxon>
        <taxon>fabids</taxon>
        <taxon>Rosales</taxon>
        <taxon>Cannabaceae</taxon>
        <taxon>Parasponia</taxon>
    </lineage>
</organism>
<keyword evidence="1" id="KW-1133">Transmembrane helix</keyword>
<evidence type="ECO:0000256" key="1">
    <source>
        <dbReference type="SAM" id="Phobius"/>
    </source>
</evidence>
<reference evidence="4" key="1">
    <citation type="submission" date="2016-06" db="EMBL/GenBank/DDBJ databases">
        <title>Parallel loss of symbiosis genes in relatives of nitrogen-fixing non-legume Parasponia.</title>
        <authorList>
            <person name="Van Velzen R."/>
            <person name="Holmer R."/>
            <person name="Bu F."/>
            <person name="Rutten L."/>
            <person name="Van Zeijl A."/>
            <person name="Liu W."/>
            <person name="Santuari L."/>
            <person name="Cao Q."/>
            <person name="Sharma T."/>
            <person name="Shen D."/>
            <person name="Roswanjaya Y."/>
            <person name="Wardhani T."/>
            <person name="Kalhor M.S."/>
            <person name="Jansen J."/>
            <person name="Van den Hoogen J."/>
            <person name="Gungor B."/>
            <person name="Hartog M."/>
            <person name="Hontelez J."/>
            <person name="Verver J."/>
            <person name="Yang W.-C."/>
            <person name="Schijlen E."/>
            <person name="Repin R."/>
            <person name="Schilthuizen M."/>
            <person name="Schranz E."/>
            <person name="Heidstra R."/>
            <person name="Miyata K."/>
            <person name="Fedorova E."/>
            <person name="Kohlen W."/>
            <person name="Bisseling T."/>
            <person name="Smit S."/>
            <person name="Geurts R."/>
        </authorList>
    </citation>
    <scope>NUCLEOTIDE SEQUENCE [LARGE SCALE GENOMIC DNA]</scope>
    <source>
        <strain evidence="4">cv. WU1-14</strain>
    </source>
</reference>
<accession>A0A2P5CWN5</accession>
<comment type="caution">
    <text evidence="3">The sequence shown here is derived from an EMBL/GenBank/DDBJ whole genome shotgun (WGS) entry which is preliminary data.</text>
</comment>
<dbReference type="InterPro" id="IPR024752">
    <property type="entry name" value="Myb/SANT-like_dom"/>
</dbReference>
<dbReference type="OrthoDB" id="686198at2759"/>
<dbReference type="Pfam" id="PF12776">
    <property type="entry name" value="Myb_DNA-bind_3"/>
    <property type="match status" value="1"/>
</dbReference>
<dbReference type="InterPro" id="IPR045026">
    <property type="entry name" value="LIMYB"/>
</dbReference>
<dbReference type="EMBL" id="JXTB01000088">
    <property type="protein sequence ID" value="PON65431.1"/>
    <property type="molecule type" value="Genomic_DNA"/>
</dbReference>
<gene>
    <name evidence="3" type="ORF">PanWU01x14_117450</name>
</gene>